<evidence type="ECO:0000259" key="7">
    <source>
        <dbReference type="Pfam" id="PF00496"/>
    </source>
</evidence>
<dbReference type="AlphaFoldDB" id="A0A9D2MS41"/>
<dbReference type="GO" id="GO:0015833">
    <property type="term" value="P:peptide transport"/>
    <property type="evidence" value="ECO:0007669"/>
    <property type="project" value="TreeGrafter"/>
</dbReference>
<evidence type="ECO:0000256" key="6">
    <source>
        <dbReference type="SAM" id="SignalP"/>
    </source>
</evidence>
<dbReference type="SUPFAM" id="SSF53850">
    <property type="entry name" value="Periplasmic binding protein-like II"/>
    <property type="match status" value="2"/>
</dbReference>
<dbReference type="CDD" id="cd08504">
    <property type="entry name" value="PBP2_OppA"/>
    <property type="match status" value="1"/>
</dbReference>
<dbReference type="InterPro" id="IPR000914">
    <property type="entry name" value="SBP_5_dom"/>
</dbReference>
<feature type="domain" description="Solute-binding protein family 5" evidence="7">
    <location>
        <begin position="191"/>
        <end position="596"/>
    </location>
</feature>
<feature type="signal peptide" evidence="6">
    <location>
        <begin position="1"/>
        <end position="20"/>
    </location>
</feature>
<dbReference type="PROSITE" id="PS01040">
    <property type="entry name" value="SBP_BACTERIAL_5"/>
    <property type="match status" value="1"/>
</dbReference>
<accession>A0A9D2MS41</accession>
<evidence type="ECO:0000313" key="9">
    <source>
        <dbReference type="Proteomes" id="UP000886883"/>
    </source>
</evidence>
<keyword evidence="4 6" id="KW-0732">Signal</keyword>
<comment type="subcellular location">
    <subcellularLocation>
        <location evidence="1">Cell membrane</location>
        <topology evidence="1">Lipid-anchor</topology>
    </subcellularLocation>
</comment>
<evidence type="ECO:0000256" key="4">
    <source>
        <dbReference type="ARBA" id="ARBA00022729"/>
    </source>
</evidence>
<protein>
    <submittedName>
        <fullName evidence="8">Peptide ABC transporter substrate-binding protein</fullName>
    </submittedName>
</protein>
<dbReference type="Pfam" id="PF00496">
    <property type="entry name" value="SBP_bac_5"/>
    <property type="match status" value="1"/>
</dbReference>
<feature type="region of interest" description="Disordered" evidence="5">
    <location>
        <begin position="25"/>
        <end position="73"/>
    </location>
</feature>
<evidence type="ECO:0000256" key="3">
    <source>
        <dbReference type="ARBA" id="ARBA00022448"/>
    </source>
</evidence>
<dbReference type="InterPro" id="IPR039424">
    <property type="entry name" value="SBP_5"/>
</dbReference>
<dbReference type="InterPro" id="IPR023765">
    <property type="entry name" value="SBP_5_CS"/>
</dbReference>
<evidence type="ECO:0000313" key="8">
    <source>
        <dbReference type="EMBL" id="HJB90610.1"/>
    </source>
</evidence>
<reference evidence="8" key="2">
    <citation type="submission" date="2021-04" db="EMBL/GenBank/DDBJ databases">
        <authorList>
            <person name="Gilroy R."/>
        </authorList>
    </citation>
    <scope>NUCLEOTIDE SEQUENCE</scope>
    <source>
        <strain evidence="8">USAMLcec3-2134</strain>
    </source>
</reference>
<organism evidence="8 9">
    <name type="scientific">Candidatus Eisenbergiella merdigallinarum</name>
    <dbReference type="NCBI Taxonomy" id="2838552"/>
    <lineage>
        <taxon>Bacteria</taxon>
        <taxon>Bacillati</taxon>
        <taxon>Bacillota</taxon>
        <taxon>Clostridia</taxon>
        <taxon>Lachnospirales</taxon>
        <taxon>Lachnospiraceae</taxon>
        <taxon>Eisenbergiella</taxon>
    </lineage>
</organism>
<dbReference type="Gene3D" id="3.90.76.10">
    <property type="entry name" value="Dipeptide-binding Protein, Domain 1"/>
    <property type="match status" value="1"/>
</dbReference>
<proteinExistence type="inferred from homology"/>
<comment type="caution">
    <text evidence="8">The sequence shown here is derived from an EMBL/GenBank/DDBJ whole genome shotgun (WGS) entry which is preliminary data.</text>
</comment>
<dbReference type="EMBL" id="DWXE01000012">
    <property type="protein sequence ID" value="HJB90610.1"/>
    <property type="molecule type" value="Genomic_DNA"/>
</dbReference>
<dbReference type="PANTHER" id="PTHR30290">
    <property type="entry name" value="PERIPLASMIC BINDING COMPONENT OF ABC TRANSPORTER"/>
    <property type="match status" value="1"/>
</dbReference>
<feature type="chain" id="PRO_5038657867" evidence="6">
    <location>
        <begin position="21"/>
        <end position="602"/>
    </location>
</feature>
<dbReference type="Gene3D" id="3.40.190.10">
    <property type="entry name" value="Periplasmic binding protein-like II"/>
    <property type="match status" value="1"/>
</dbReference>
<evidence type="ECO:0000256" key="1">
    <source>
        <dbReference type="ARBA" id="ARBA00004193"/>
    </source>
</evidence>
<feature type="compositionally biased region" description="Low complexity" evidence="5">
    <location>
        <begin position="25"/>
        <end position="64"/>
    </location>
</feature>
<comment type="similarity">
    <text evidence="2">Belongs to the bacterial solute-binding protein 5 family.</text>
</comment>
<sequence>MKKKYLALALAACMTMGSLAGCGSAPAAESSAPAAESTEAADAADTASTEAAEAGTEEAAASTEHGPSSEAAPAWEDYDARIAAIRTETDLAKREALMHEAEDQLMSTWAVVPLYYYNDVYLQKTDVDNIYSNLFGFKYFGFATTPTGTLDLQIASEPDKLDPALNSTVDGACLAILAFSGLYAYDENGQLVPELAEGYEMSEDAMTYTFTMKDGLKWSDGEVLDAEDVAYSWQRLADPNTGADYSYLASVIATKDDGTLDIEASEDGKTFTVKLNAPCAYFLDLCAFPAFYPVPQQAVEAAEGADTNPGAWALEAGFVTSGPMVLTEWKHNESMTYEPNPNYWAADKVSLSQINFMLSSDDTAIYNAFADGSLQFIDTIATDMMETVSSTPEFHKIDTLGTYYAGWNVNSDLFAGMTVEQAANMRKAFSLLIDRQYIVDTIAQAEQEIANTFIPTGMADGQGGAFRENDDAYTYPVEDKVGYYDPEYTEENVAEAIELLKSAGFEFDENNMLSAETPINITYLTNDAEGNVKIGEALQQDFAVIGVNMTVETREWSVFLNERKEGKFDFCREGWLADYNDPINMLEMWETNSGNNDMQFGR</sequence>
<dbReference type="PANTHER" id="PTHR30290:SF10">
    <property type="entry name" value="PERIPLASMIC OLIGOPEPTIDE-BINDING PROTEIN-RELATED"/>
    <property type="match status" value="1"/>
</dbReference>
<gene>
    <name evidence="8" type="ORF">H9763_03965</name>
</gene>
<dbReference type="Proteomes" id="UP000886883">
    <property type="component" value="Unassembled WGS sequence"/>
</dbReference>
<dbReference type="PROSITE" id="PS51257">
    <property type="entry name" value="PROKAR_LIPOPROTEIN"/>
    <property type="match status" value="1"/>
</dbReference>
<keyword evidence="3" id="KW-0813">Transport</keyword>
<dbReference type="GO" id="GO:1904680">
    <property type="term" value="F:peptide transmembrane transporter activity"/>
    <property type="evidence" value="ECO:0007669"/>
    <property type="project" value="TreeGrafter"/>
</dbReference>
<reference evidence="8" key="1">
    <citation type="journal article" date="2021" name="PeerJ">
        <title>Extensive microbial diversity within the chicken gut microbiome revealed by metagenomics and culture.</title>
        <authorList>
            <person name="Gilroy R."/>
            <person name="Ravi A."/>
            <person name="Getino M."/>
            <person name="Pursley I."/>
            <person name="Horton D.L."/>
            <person name="Alikhan N.F."/>
            <person name="Baker D."/>
            <person name="Gharbi K."/>
            <person name="Hall N."/>
            <person name="Watson M."/>
            <person name="Adriaenssens E.M."/>
            <person name="Foster-Nyarko E."/>
            <person name="Jarju S."/>
            <person name="Secka A."/>
            <person name="Antonio M."/>
            <person name="Oren A."/>
            <person name="Chaudhuri R.R."/>
            <person name="La Ragione R."/>
            <person name="Hildebrand F."/>
            <person name="Pallen M.J."/>
        </authorList>
    </citation>
    <scope>NUCLEOTIDE SEQUENCE</scope>
    <source>
        <strain evidence="8">USAMLcec3-2134</strain>
    </source>
</reference>
<evidence type="ECO:0000256" key="5">
    <source>
        <dbReference type="SAM" id="MobiDB-lite"/>
    </source>
</evidence>
<evidence type="ECO:0000256" key="2">
    <source>
        <dbReference type="ARBA" id="ARBA00005695"/>
    </source>
</evidence>
<dbReference type="GO" id="GO:0005886">
    <property type="term" value="C:plasma membrane"/>
    <property type="evidence" value="ECO:0007669"/>
    <property type="project" value="UniProtKB-SubCell"/>
</dbReference>
<dbReference type="Gene3D" id="3.10.105.10">
    <property type="entry name" value="Dipeptide-binding Protein, Domain 3"/>
    <property type="match status" value="2"/>
</dbReference>
<name>A0A9D2MS41_9FIRM</name>